<feature type="compositionally biased region" description="Basic and acidic residues" evidence="1">
    <location>
        <begin position="653"/>
        <end position="663"/>
    </location>
</feature>
<keyword evidence="3" id="KW-1185">Reference proteome</keyword>
<dbReference type="Proteomes" id="UP001362999">
    <property type="component" value="Unassembled WGS sequence"/>
</dbReference>
<feature type="compositionally biased region" description="Low complexity" evidence="1">
    <location>
        <begin position="14"/>
        <end position="25"/>
    </location>
</feature>
<sequence length="670" mass="72291">MATESLPPPTYSQEAELSDASSTSDADLHPQILITPSSDSINFQKGYLGAEGERAAIEGEIQIKGAELRRWARLTVSLRVIETAFQREIELGFSEVELFSASATSSSSGAAADAVLPSTFLFAIPLMEDTPQSLRTPHSSISHTLTASLFPQDSSSLPVTKSLIVHTRRYTAHSHSVVVSPETHALDEPTRVEVQVPRTTFVAGEIIPLYVTVPPPPRELVVDQGLRLRNVRVELLRIVEVKKNEENAYSYEDFTSSNGESSSGPSTATAYPVDKPPLPSTSKAAASLLFPGPNSTIKTVIARSGASCRFHSSRPVQLRFVLHQPSPSASPSDFQINLPTSDYGHFESDAECSSITQLTLLHSVTFQLNVYASFVDMSTRTERISTISIPVVLLAPPAPLPQIAPSMDAAYSKKHDRPPARTVRQEEGDFAPHYSEGEAGPSGLGGAPPPFEERDAPPPFFSSATEASSSSRLPTFLESEREIIIPPDGHHSGLQHPDVPPLIVGEGVDFGFSAADQFDGHTEDIQRSSTPPPTLEMADRDANLTPLTVMHEPERAIEALGLVLDQHEEDSRGGEVELPPPPPALDDPSDPPPSIYSSDFRSPNTPHPPSPPLAAYVAPESTRMTPLSSAPDGSDPASHGNHAPPPYIVPEQQHTHQRDEHVARPPPYVD</sequence>
<feature type="region of interest" description="Disordered" evidence="1">
    <location>
        <begin position="410"/>
        <end position="472"/>
    </location>
</feature>
<feature type="compositionally biased region" description="Basic and acidic residues" evidence="1">
    <location>
        <begin position="411"/>
        <end position="427"/>
    </location>
</feature>
<feature type="compositionally biased region" description="Basic and acidic residues" evidence="1">
    <location>
        <begin position="565"/>
        <end position="575"/>
    </location>
</feature>
<dbReference type="EMBL" id="JAWWNJ010000001">
    <property type="protein sequence ID" value="KAK7064388.1"/>
    <property type="molecule type" value="Genomic_DNA"/>
</dbReference>
<reference evidence="2 3" key="1">
    <citation type="journal article" date="2024" name="J Genomics">
        <title>Draft genome sequencing and assembly of Favolaschia claudopus CIRM-BRFM 2984 isolated from oak limbs.</title>
        <authorList>
            <person name="Navarro D."/>
            <person name="Drula E."/>
            <person name="Chaduli D."/>
            <person name="Cazenave R."/>
            <person name="Ahrendt S."/>
            <person name="Wang J."/>
            <person name="Lipzen A."/>
            <person name="Daum C."/>
            <person name="Barry K."/>
            <person name="Grigoriev I.V."/>
            <person name="Favel A."/>
            <person name="Rosso M.N."/>
            <person name="Martin F."/>
        </authorList>
    </citation>
    <scope>NUCLEOTIDE SEQUENCE [LARGE SCALE GENOMIC DNA]</scope>
    <source>
        <strain evidence="2 3">CIRM-BRFM 2984</strain>
    </source>
</reference>
<gene>
    <name evidence="2" type="ORF">R3P38DRAFT_40745</name>
</gene>
<evidence type="ECO:0000313" key="2">
    <source>
        <dbReference type="EMBL" id="KAK7064388.1"/>
    </source>
</evidence>
<feature type="compositionally biased region" description="Low complexity" evidence="1">
    <location>
        <begin position="461"/>
        <end position="471"/>
    </location>
</feature>
<evidence type="ECO:0000256" key="1">
    <source>
        <dbReference type="SAM" id="MobiDB-lite"/>
    </source>
</evidence>
<feature type="compositionally biased region" description="Pro residues" evidence="1">
    <location>
        <begin position="578"/>
        <end position="594"/>
    </location>
</feature>
<comment type="caution">
    <text evidence="2">The sequence shown here is derived from an EMBL/GenBank/DDBJ whole genome shotgun (WGS) entry which is preliminary data.</text>
</comment>
<feature type="compositionally biased region" description="Pro residues" evidence="1">
    <location>
        <begin position="1"/>
        <end position="10"/>
    </location>
</feature>
<feature type="compositionally biased region" description="Low complexity" evidence="1">
    <location>
        <begin position="256"/>
        <end position="266"/>
    </location>
</feature>
<evidence type="ECO:0000313" key="3">
    <source>
        <dbReference type="Proteomes" id="UP001362999"/>
    </source>
</evidence>
<feature type="region of interest" description="Disordered" evidence="1">
    <location>
        <begin position="252"/>
        <end position="277"/>
    </location>
</feature>
<accession>A0AAW0EJI3</accession>
<feature type="region of interest" description="Disordered" evidence="1">
    <location>
        <begin position="558"/>
        <end position="670"/>
    </location>
</feature>
<name>A0AAW0EJI3_9AGAR</name>
<protein>
    <submittedName>
        <fullName evidence="2">ARID domain-containing protein</fullName>
    </submittedName>
</protein>
<organism evidence="2 3">
    <name type="scientific">Favolaschia claudopus</name>
    <dbReference type="NCBI Taxonomy" id="2862362"/>
    <lineage>
        <taxon>Eukaryota</taxon>
        <taxon>Fungi</taxon>
        <taxon>Dikarya</taxon>
        <taxon>Basidiomycota</taxon>
        <taxon>Agaricomycotina</taxon>
        <taxon>Agaricomycetes</taxon>
        <taxon>Agaricomycetidae</taxon>
        <taxon>Agaricales</taxon>
        <taxon>Marasmiineae</taxon>
        <taxon>Mycenaceae</taxon>
        <taxon>Favolaschia</taxon>
    </lineage>
</organism>
<feature type="region of interest" description="Disordered" evidence="1">
    <location>
        <begin position="1"/>
        <end position="25"/>
    </location>
</feature>
<proteinExistence type="predicted"/>
<dbReference type="AlphaFoldDB" id="A0AAW0EJI3"/>